<evidence type="ECO:0000313" key="8">
    <source>
        <dbReference type="EMBL" id="CAD8819956.1"/>
    </source>
</evidence>
<evidence type="ECO:0000256" key="4">
    <source>
        <dbReference type="SAM" id="MobiDB-lite"/>
    </source>
</evidence>
<feature type="compositionally biased region" description="Basic residues" evidence="4">
    <location>
        <begin position="776"/>
        <end position="793"/>
    </location>
</feature>
<feature type="domain" description="POP1 C-terminal" evidence="7">
    <location>
        <begin position="702"/>
        <end position="922"/>
    </location>
</feature>
<name>A0A7S1ERX0_9RHOD</name>
<proteinExistence type="predicted"/>
<evidence type="ECO:0000259" key="7">
    <source>
        <dbReference type="Pfam" id="PF22770"/>
    </source>
</evidence>
<evidence type="ECO:0000256" key="3">
    <source>
        <dbReference type="ARBA" id="ARBA00023242"/>
    </source>
</evidence>
<dbReference type="Pfam" id="PF08170">
    <property type="entry name" value="POPLD"/>
    <property type="match status" value="1"/>
</dbReference>
<dbReference type="PANTHER" id="PTHR22731">
    <property type="entry name" value="RIBONUCLEASES P/MRP PROTEIN SUBUNIT POP1"/>
    <property type="match status" value="1"/>
</dbReference>
<feature type="domain" description="Pop1 N-terminal" evidence="5">
    <location>
        <begin position="103"/>
        <end position="180"/>
    </location>
</feature>
<keyword evidence="3" id="KW-0539">Nucleus</keyword>
<dbReference type="EMBL" id="HBFP01006101">
    <property type="protein sequence ID" value="CAD8819956.1"/>
    <property type="molecule type" value="Transcribed_RNA"/>
</dbReference>
<dbReference type="GO" id="GO:0001682">
    <property type="term" value="P:tRNA 5'-leader removal"/>
    <property type="evidence" value="ECO:0007669"/>
    <property type="project" value="InterPro"/>
</dbReference>
<dbReference type="Pfam" id="PF06978">
    <property type="entry name" value="POP1_N"/>
    <property type="match status" value="2"/>
</dbReference>
<dbReference type="InterPro" id="IPR055079">
    <property type="entry name" value="POP1_C"/>
</dbReference>
<sequence>MEAGGIKKDGKDGDATVGGRDNEQRSMNSGQQQNIQHQPHNKRARNADRHDGWKVKEVGSSDRIISVEDFAASRIAELSALRTACYGNGGKSNNAALDMSLNSNNQGILQNKKKSHLRAFQTLPWHLRRRTMSFSSRRMPVRLRYAASKELSSMQLDKPHHGARPAGKRKCRKYRRRAAWMVRVRTRKGSSNPFRKPNWLETHIWHAKRMKMTLCGLGSRRKLVANHPVDRGERSAYRTISHGCALHDRSYMDVIQMEIEPENAVLFGKSVVEIFSVLVKSQEQLAKLSVEPVQSGKCMAKEVLMSSVESVNCVIAPVDVLIQPKLNRVWIWVHPLATVELLSALRKAVQIQDPNVTVHVRILDHELLRFSLIGPQSNSVAHCVLRTVEHTTQNEIACDANAKVWKGCETVRSVASFPAGLALTLNVKDPRDFFPPRRVLAQQVNASRSADRSQIENVQNVLLHSASVAQIQREDETSLWKLKDRKEMTKRGSYSVFHGRKLNAKASIHSDQVDNESESVQVIVVACGGGLSRGFGSGWDIILPAEWGRAFWYSLAYATGSRVIGQRELRMLARESGQFFFPDDFPDSRSGNEVLTERARIAYDRHLKMPRSKRVNYARVRTPAPFAPDFKLLSKQLLNPRTEFHMESSKRLRQDPVETGDEVEQSAGTLFRVVRDLNRLRNVMNQSVNGIGKDQNSGCLELIRVGVDCMWRGVPRGGSGIYLPRLEDLQTLVSLGCLQNGEWNRGRHCGSAHENGRELVPAVVKEELGTVEVSRAARKRWKSDERKRKRKEKLKQSREKIEHHAESSTKQKEIQGDSEMHKAVRQKNELEEKRKRVSESDITLKSPTSRELVGFITSGDYSMVRGRGFGSGFLSLDAFQMAVQDQMNFIQSLSNHKMHQNPSVIMLIRNPSSRIYRPCLVSLKCFD</sequence>
<feature type="compositionally biased region" description="Basic and acidic residues" evidence="4">
    <location>
        <begin position="794"/>
        <end position="839"/>
    </location>
</feature>
<protein>
    <submittedName>
        <fullName evidence="8">Uncharacterized protein</fullName>
    </submittedName>
</protein>
<accession>A0A7S1ERX0</accession>
<feature type="compositionally biased region" description="Polar residues" evidence="4">
    <location>
        <begin position="25"/>
        <end position="38"/>
    </location>
</feature>
<reference evidence="8" key="1">
    <citation type="submission" date="2021-01" db="EMBL/GenBank/DDBJ databases">
        <authorList>
            <person name="Corre E."/>
            <person name="Pelletier E."/>
            <person name="Niang G."/>
            <person name="Scheremetjew M."/>
            <person name="Finn R."/>
            <person name="Kale V."/>
            <person name="Holt S."/>
            <person name="Cochrane G."/>
            <person name="Meng A."/>
            <person name="Brown T."/>
            <person name="Cohen L."/>
        </authorList>
    </citation>
    <scope>NUCLEOTIDE SEQUENCE</scope>
    <source>
        <strain evidence="8">CCMP3278</strain>
    </source>
</reference>
<dbReference type="InterPro" id="IPR009723">
    <property type="entry name" value="Pop1_N"/>
</dbReference>
<organism evidence="8">
    <name type="scientific">Timspurckia oligopyrenoides</name>
    <dbReference type="NCBI Taxonomy" id="708627"/>
    <lineage>
        <taxon>Eukaryota</taxon>
        <taxon>Rhodophyta</taxon>
        <taxon>Bangiophyceae</taxon>
        <taxon>Porphyridiales</taxon>
        <taxon>Porphyridiaceae</taxon>
        <taxon>Timspurckia</taxon>
    </lineage>
</organism>
<feature type="region of interest" description="Disordered" evidence="4">
    <location>
        <begin position="1"/>
        <end position="54"/>
    </location>
</feature>
<dbReference type="Pfam" id="PF22770">
    <property type="entry name" value="POP1_C"/>
    <property type="match status" value="1"/>
</dbReference>
<evidence type="ECO:0000259" key="6">
    <source>
        <dbReference type="Pfam" id="PF08170"/>
    </source>
</evidence>
<dbReference type="GO" id="GO:0005655">
    <property type="term" value="C:nucleolar ribonuclease P complex"/>
    <property type="evidence" value="ECO:0007669"/>
    <property type="project" value="InterPro"/>
</dbReference>
<feature type="compositionally biased region" description="Basic and acidic residues" evidence="4">
    <location>
        <begin position="1"/>
        <end position="24"/>
    </location>
</feature>
<evidence type="ECO:0000256" key="1">
    <source>
        <dbReference type="ARBA" id="ARBA00004123"/>
    </source>
</evidence>
<dbReference type="InterPro" id="IPR012590">
    <property type="entry name" value="POPLD_dom"/>
</dbReference>
<feature type="domain" description="Pop1 N-terminal" evidence="5">
    <location>
        <begin position="195"/>
        <end position="258"/>
    </location>
</feature>
<comment type="subcellular location">
    <subcellularLocation>
        <location evidence="1">Nucleus</location>
    </subcellularLocation>
</comment>
<keyword evidence="2" id="KW-0819">tRNA processing</keyword>
<gene>
    <name evidence="8" type="ORF">TOLI1172_LOCUS4345</name>
</gene>
<dbReference type="InterPro" id="IPR039182">
    <property type="entry name" value="Pop1"/>
</dbReference>
<dbReference type="PANTHER" id="PTHR22731:SF3">
    <property type="entry name" value="RIBONUCLEASES P_MRP PROTEIN SUBUNIT POP1"/>
    <property type="match status" value="1"/>
</dbReference>
<dbReference type="GO" id="GO:0000172">
    <property type="term" value="C:ribonuclease MRP complex"/>
    <property type="evidence" value="ECO:0007669"/>
    <property type="project" value="InterPro"/>
</dbReference>
<feature type="compositionally biased region" description="Basic and acidic residues" evidence="4">
    <location>
        <begin position="45"/>
        <end position="54"/>
    </location>
</feature>
<evidence type="ECO:0000256" key="2">
    <source>
        <dbReference type="ARBA" id="ARBA00022694"/>
    </source>
</evidence>
<feature type="region of interest" description="Disordered" evidence="4">
    <location>
        <begin position="775"/>
        <end position="842"/>
    </location>
</feature>
<dbReference type="AlphaFoldDB" id="A0A7S1ERX0"/>
<evidence type="ECO:0000259" key="5">
    <source>
        <dbReference type="Pfam" id="PF06978"/>
    </source>
</evidence>
<feature type="domain" description="POPLD" evidence="6">
    <location>
        <begin position="538"/>
        <end position="630"/>
    </location>
</feature>